<dbReference type="SUPFAM" id="SSF47413">
    <property type="entry name" value="lambda repressor-like DNA-binding domains"/>
    <property type="match status" value="1"/>
</dbReference>
<dbReference type="SMART" id="SM00530">
    <property type="entry name" value="HTH_XRE"/>
    <property type="match status" value="1"/>
</dbReference>
<keyword evidence="1" id="KW-0805">Transcription regulation</keyword>
<evidence type="ECO:0000313" key="5">
    <source>
        <dbReference type="EMBL" id="QQK77641.1"/>
    </source>
</evidence>
<dbReference type="AlphaFoldDB" id="A0A7T6Z658"/>
<feature type="domain" description="HTH cro/C1-type" evidence="4">
    <location>
        <begin position="11"/>
        <end position="65"/>
    </location>
</feature>
<dbReference type="InterPro" id="IPR050807">
    <property type="entry name" value="TransReg_Diox_bact_type"/>
</dbReference>
<protein>
    <submittedName>
        <fullName evidence="5">Helix-turn-helix transcriptional regulator</fullName>
    </submittedName>
</protein>
<evidence type="ECO:0000256" key="3">
    <source>
        <dbReference type="ARBA" id="ARBA00023163"/>
    </source>
</evidence>
<dbReference type="CDD" id="cd00093">
    <property type="entry name" value="HTH_XRE"/>
    <property type="match status" value="1"/>
</dbReference>
<dbReference type="Pfam" id="PF01381">
    <property type="entry name" value="HTH_3"/>
    <property type="match status" value="1"/>
</dbReference>
<dbReference type="PANTHER" id="PTHR46797">
    <property type="entry name" value="HTH-TYPE TRANSCRIPTIONAL REGULATOR"/>
    <property type="match status" value="1"/>
</dbReference>
<dbReference type="PROSITE" id="PS50943">
    <property type="entry name" value="HTH_CROC1"/>
    <property type="match status" value="1"/>
</dbReference>
<dbReference type="InterPro" id="IPR001387">
    <property type="entry name" value="Cro/C1-type_HTH"/>
</dbReference>
<dbReference type="PANTHER" id="PTHR46797:SF23">
    <property type="entry name" value="HTH-TYPE TRANSCRIPTIONAL REGULATOR SUTR"/>
    <property type="match status" value="1"/>
</dbReference>
<keyword evidence="6" id="KW-1185">Reference proteome</keyword>
<evidence type="ECO:0000313" key="6">
    <source>
        <dbReference type="Proteomes" id="UP000595823"/>
    </source>
</evidence>
<organism evidence="5 6">
    <name type="scientific">Salicibibacter cibarius</name>
    <dbReference type="NCBI Taxonomy" id="2743000"/>
    <lineage>
        <taxon>Bacteria</taxon>
        <taxon>Bacillati</taxon>
        <taxon>Bacillota</taxon>
        <taxon>Bacilli</taxon>
        <taxon>Bacillales</taxon>
        <taxon>Bacillaceae</taxon>
        <taxon>Salicibibacter</taxon>
    </lineage>
</organism>
<keyword evidence="3" id="KW-0804">Transcription</keyword>
<keyword evidence="2" id="KW-0238">DNA-binding</keyword>
<evidence type="ECO:0000256" key="1">
    <source>
        <dbReference type="ARBA" id="ARBA00023015"/>
    </source>
</evidence>
<dbReference type="InterPro" id="IPR010982">
    <property type="entry name" value="Lambda_DNA-bd_dom_sf"/>
</dbReference>
<dbReference type="EMBL" id="CP054705">
    <property type="protein sequence ID" value="QQK77641.1"/>
    <property type="molecule type" value="Genomic_DNA"/>
</dbReference>
<dbReference type="GO" id="GO:0003700">
    <property type="term" value="F:DNA-binding transcription factor activity"/>
    <property type="evidence" value="ECO:0007669"/>
    <property type="project" value="TreeGrafter"/>
</dbReference>
<evidence type="ECO:0000259" key="4">
    <source>
        <dbReference type="PROSITE" id="PS50943"/>
    </source>
</evidence>
<dbReference type="Gene3D" id="1.10.260.40">
    <property type="entry name" value="lambda repressor-like DNA-binding domains"/>
    <property type="match status" value="1"/>
</dbReference>
<accession>A0A7T6Z658</accession>
<reference evidence="5 6" key="1">
    <citation type="submission" date="2020-06" db="EMBL/GenBank/DDBJ databases">
        <title>Genomic analysis of Salicibibacter sp. NKC5-3.</title>
        <authorList>
            <person name="Oh Y.J."/>
        </authorList>
    </citation>
    <scope>NUCLEOTIDE SEQUENCE [LARGE SCALE GENOMIC DNA]</scope>
    <source>
        <strain evidence="5 6">NKC5-3</strain>
    </source>
</reference>
<proteinExistence type="predicted"/>
<evidence type="ECO:0000256" key="2">
    <source>
        <dbReference type="ARBA" id="ARBA00023125"/>
    </source>
</evidence>
<sequence>MTTAERIGAAIRGCRKANSMTLEQLAEYIGTAPSYVGAIERGQRNVTIRTLEKIANVFDLDLFDLIRLGANKNEAIKDIHTFLLMQDATTQIKVRNMLYELFKDDPE</sequence>
<gene>
    <name evidence="5" type="ORF">HUG15_19990</name>
</gene>
<dbReference type="GO" id="GO:0005829">
    <property type="term" value="C:cytosol"/>
    <property type="evidence" value="ECO:0007669"/>
    <property type="project" value="TreeGrafter"/>
</dbReference>
<name>A0A7T6Z658_9BACI</name>
<dbReference type="Proteomes" id="UP000595823">
    <property type="component" value="Chromosome"/>
</dbReference>
<dbReference type="KEGG" id="scia:HUG15_19990"/>
<dbReference type="GO" id="GO:0003677">
    <property type="term" value="F:DNA binding"/>
    <property type="evidence" value="ECO:0007669"/>
    <property type="project" value="UniProtKB-KW"/>
</dbReference>